<gene>
    <name evidence="1" type="ORF">O6H91_04G080500</name>
</gene>
<organism evidence="1 2">
    <name type="scientific">Diphasiastrum complanatum</name>
    <name type="common">Issler's clubmoss</name>
    <name type="synonym">Lycopodium complanatum</name>
    <dbReference type="NCBI Taxonomy" id="34168"/>
    <lineage>
        <taxon>Eukaryota</taxon>
        <taxon>Viridiplantae</taxon>
        <taxon>Streptophyta</taxon>
        <taxon>Embryophyta</taxon>
        <taxon>Tracheophyta</taxon>
        <taxon>Lycopodiopsida</taxon>
        <taxon>Lycopodiales</taxon>
        <taxon>Lycopodiaceae</taxon>
        <taxon>Lycopodioideae</taxon>
        <taxon>Diphasiastrum</taxon>
    </lineage>
</organism>
<sequence>MFELISYRTIASGSKGRENGTANEMASPAKPHIPQEHTNLIAQVKTRKKFFPLEAPIARAFQSGHNPLVPASTNSKGAIDPSVDRVKGRACRVTPYHPDVRHDVSSGSEYEPSSVCLAAMIHEFMEKTTVEAKCGRSRCNCQIGTCDGIVEPREDDHEDSKSTLGGELFDILQGLVACTSEEEHRLLRDVKLKAVRLAKHAQKADKVCEAEGAECSKGCMKRALMKSLRDAGYNSAICKSKSEHNGGFFGEGYHYIDVLLQDSHGKEQRFIVDIEFRCQFEIARPTDQYTSILQELPMIYVGKPERLQQIVNLMSEAVKTSLRKRRMPLPPWRNTEYMKAKWFSPYKRTTNAASKHQRSRARLVSGELHHTAMKGFAWDFEFTNNLGAQVGRGADLKGMLGFHKAGIGSCNTLNFVEEGLSTEAWATNRPRINPNQITVRTTDWQPPAVSRRYLEKMKKIAVLGFMLKESGLTNPITNPQKPLYPGNKIGAMKQATAAA</sequence>
<evidence type="ECO:0000313" key="1">
    <source>
        <dbReference type="EMBL" id="KAJ7559340.1"/>
    </source>
</evidence>
<dbReference type="Proteomes" id="UP001162992">
    <property type="component" value="Chromosome 4"/>
</dbReference>
<keyword evidence="2" id="KW-1185">Reference proteome</keyword>
<comment type="caution">
    <text evidence="1">The sequence shown here is derived from an EMBL/GenBank/DDBJ whole genome shotgun (WGS) entry which is preliminary data.</text>
</comment>
<proteinExistence type="predicted"/>
<evidence type="ECO:0000313" key="2">
    <source>
        <dbReference type="Proteomes" id="UP001162992"/>
    </source>
</evidence>
<reference evidence="2" key="1">
    <citation type="journal article" date="2024" name="Proc. Natl. Acad. Sci. U.S.A.">
        <title>Extraordinary preservation of gene collinearity over three hundred million years revealed in homosporous lycophytes.</title>
        <authorList>
            <person name="Li C."/>
            <person name="Wickell D."/>
            <person name="Kuo L.Y."/>
            <person name="Chen X."/>
            <person name="Nie B."/>
            <person name="Liao X."/>
            <person name="Peng D."/>
            <person name="Ji J."/>
            <person name="Jenkins J."/>
            <person name="Williams M."/>
            <person name="Shu S."/>
            <person name="Plott C."/>
            <person name="Barry K."/>
            <person name="Rajasekar S."/>
            <person name="Grimwood J."/>
            <person name="Han X."/>
            <person name="Sun S."/>
            <person name="Hou Z."/>
            <person name="He W."/>
            <person name="Dai G."/>
            <person name="Sun C."/>
            <person name="Schmutz J."/>
            <person name="Leebens-Mack J.H."/>
            <person name="Li F.W."/>
            <person name="Wang L."/>
        </authorList>
    </citation>
    <scope>NUCLEOTIDE SEQUENCE [LARGE SCALE GENOMIC DNA]</scope>
    <source>
        <strain evidence="2">cv. PW_Plant_1</strain>
    </source>
</reference>
<protein>
    <submittedName>
        <fullName evidence="1">Uncharacterized protein</fullName>
    </submittedName>
</protein>
<accession>A0ACC2DZ11</accession>
<name>A0ACC2DZ11_DIPCM</name>
<dbReference type="EMBL" id="CM055095">
    <property type="protein sequence ID" value="KAJ7559340.1"/>
    <property type="molecule type" value="Genomic_DNA"/>
</dbReference>